<organism evidence="4">
    <name type="scientific">Gongylonema pulchrum</name>
    <dbReference type="NCBI Taxonomy" id="637853"/>
    <lineage>
        <taxon>Eukaryota</taxon>
        <taxon>Metazoa</taxon>
        <taxon>Ecdysozoa</taxon>
        <taxon>Nematoda</taxon>
        <taxon>Chromadorea</taxon>
        <taxon>Rhabditida</taxon>
        <taxon>Spirurina</taxon>
        <taxon>Spiruromorpha</taxon>
        <taxon>Spiruroidea</taxon>
        <taxon>Gongylonematidae</taxon>
        <taxon>Gongylonema</taxon>
    </lineage>
</organism>
<evidence type="ECO:0000313" key="2">
    <source>
        <dbReference type="EMBL" id="VDK30332.1"/>
    </source>
</evidence>
<dbReference type="AlphaFoldDB" id="A0A183CYJ8"/>
<dbReference type="Proteomes" id="UP000271098">
    <property type="component" value="Unassembled WGS sequence"/>
</dbReference>
<evidence type="ECO:0000313" key="4">
    <source>
        <dbReference type="WBParaSite" id="GPUH_0000154201-mRNA-1"/>
    </source>
</evidence>
<dbReference type="WBParaSite" id="GPUH_0000154201-mRNA-1">
    <property type="protein sequence ID" value="GPUH_0000154201-mRNA-1"/>
    <property type="gene ID" value="GPUH_0000154201"/>
</dbReference>
<keyword evidence="3" id="KW-1185">Reference proteome</keyword>
<dbReference type="OrthoDB" id="5850703at2759"/>
<evidence type="ECO:0000256" key="1">
    <source>
        <dbReference type="SAM" id="MobiDB-lite"/>
    </source>
</evidence>
<evidence type="ECO:0000313" key="3">
    <source>
        <dbReference type="Proteomes" id="UP000271098"/>
    </source>
</evidence>
<reference evidence="2 3" key="2">
    <citation type="submission" date="2018-11" db="EMBL/GenBank/DDBJ databases">
        <authorList>
            <consortium name="Pathogen Informatics"/>
        </authorList>
    </citation>
    <scope>NUCLEOTIDE SEQUENCE [LARGE SCALE GENOMIC DNA]</scope>
</reference>
<accession>A0A183CYJ8</accession>
<gene>
    <name evidence="2" type="ORF">GPUH_LOCUS1539</name>
</gene>
<proteinExistence type="predicted"/>
<sequence>MLMRVKDPENELPLVGAVWDQKKKKQRVEWQQDWNAQLPSGAMGMHKGWVGFGTGQDGGKYVENGWQNSWNSGTSGGDYGRSVKQSWSDQPSGTAMDKWSWGNGGAQGWGSWGSDYGRNGGFSTNSDGDDAWKKWGSNSGSGAHNKKHGYVSWGNVMTRDNRAGMVMKRADGKVGRAVQVVATGIAGNQASHSRLKQKPVRPYHLILNAYPKHKI</sequence>
<feature type="region of interest" description="Disordered" evidence="1">
    <location>
        <begin position="125"/>
        <end position="148"/>
    </location>
</feature>
<feature type="compositionally biased region" description="Polar residues" evidence="1">
    <location>
        <begin position="83"/>
        <end position="93"/>
    </location>
</feature>
<name>A0A183CYJ8_9BILA</name>
<reference evidence="4" key="1">
    <citation type="submission" date="2016-06" db="UniProtKB">
        <authorList>
            <consortium name="WormBaseParasite"/>
        </authorList>
    </citation>
    <scope>IDENTIFICATION</scope>
</reference>
<protein>
    <submittedName>
        <fullName evidence="4">G-patch domain-containing protein</fullName>
    </submittedName>
</protein>
<feature type="region of interest" description="Disordered" evidence="1">
    <location>
        <begin position="72"/>
        <end position="104"/>
    </location>
</feature>
<dbReference type="EMBL" id="UYRT01001902">
    <property type="protein sequence ID" value="VDK30332.1"/>
    <property type="molecule type" value="Genomic_DNA"/>
</dbReference>